<keyword evidence="1 4" id="KW-0963">Cytoplasm</keyword>
<protein>
    <recommendedName>
        <fullName evidence="4">Leucyl/phenylalanyl-tRNA--protein transferase</fullName>
        <ecNumber evidence="4">2.3.2.6</ecNumber>
    </recommendedName>
    <alternativeName>
        <fullName evidence="4">L/F-transferase</fullName>
    </alternativeName>
    <alternativeName>
        <fullName evidence="4">Leucyltransferase</fullName>
    </alternativeName>
    <alternativeName>
        <fullName evidence="4">Phenyalanyltransferase</fullName>
    </alternativeName>
</protein>
<evidence type="ECO:0000256" key="3">
    <source>
        <dbReference type="ARBA" id="ARBA00023315"/>
    </source>
</evidence>
<accession>A0ABS9DAU6</accession>
<organism evidence="5 6">
    <name type="scientific">Paraglaciecola algarum</name>
    <dbReference type="NCBI Taxonomy" id="3050085"/>
    <lineage>
        <taxon>Bacteria</taxon>
        <taxon>Pseudomonadati</taxon>
        <taxon>Pseudomonadota</taxon>
        <taxon>Gammaproteobacteria</taxon>
        <taxon>Alteromonadales</taxon>
        <taxon>Alteromonadaceae</taxon>
        <taxon>Paraglaciecola</taxon>
    </lineage>
</organism>
<dbReference type="Proteomes" id="UP001521137">
    <property type="component" value="Unassembled WGS sequence"/>
</dbReference>
<gene>
    <name evidence="4 5" type="primary">aat</name>
    <name evidence="5" type="ORF">L0668_18190</name>
</gene>
<comment type="subcellular location">
    <subcellularLocation>
        <location evidence="4">Cytoplasm</location>
    </subcellularLocation>
</comment>
<keyword evidence="6" id="KW-1185">Reference proteome</keyword>
<keyword evidence="2 4" id="KW-0808">Transferase</keyword>
<reference evidence="5 6" key="1">
    <citation type="submission" date="2022-01" db="EMBL/GenBank/DDBJ databases">
        <title>Paraglaciecola sp. G1-23.</title>
        <authorList>
            <person name="Jin M.S."/>
            <person name="Han D.M."/>
            <person name="Kim H.M."/>
            <person name="Jeon C.O."/>
        </authorList>
    </citation>
    <scope>NUCLEOTIDE SEQUENCE [LARGE SCALE GENOMIC DNA]</scope>
    <source>
        <strain evidence="5 6">G1-23</strain>
    </source>
</reference>
<evidence type="ECO:0000313" key="5">
    <source>
        <dbReference type="EMBL" id="MCF2950054.1"/>
    </source>
</evidence>
<name>A0ABS9DAU6_9ALTE</name>
<dbReference type="PANTHER" id="PTHR30098:SF2">
    <property type="entry name" value="LEUCYL_PHENYLALANYL-TRNA--PROTEIN TRANSFERASE"/>
    <property type="match status" value="1"/>
</dbReference>
<comment type="function">
    <text evidence="4">Functions in the N-end rule pathway of protein degradation where it conjugates Leu, Phe and, less efficiently, Met from aminoacyl-tRNAs to the N-termini of proteins containing an N-terminal arginine or lysine.</text>
</comment>
<dbReference type="Gene3D" id="3.40.630.70">
    <property type="entry name" value="Leucyl/phenylalanyl-tRNA-protein transferase, C-terminal domain"/>
    <property type="match status" value="1"/>
</dbReference>
<dbReference type="InterPro" id="IPR042221">
    <property type="entry name" value="Leu/Phe-tRNA_Trfase_N"/>
</dbReference>
<evidence type="ECO:0000256" key="2">
    <source>
        <dbReference type="ARBA" id="ARBA00022679"/>
    </source>
</evidence>
<comment type="similarity">
    <text evidence="4">Belongs to the L/F-transferase family.</text>
</comment>
<dbReference type="InterPro" id="IPR016181">
    <property type="entry name" value="Acyl_CoA_acyltransferase"/>
</dbReference>
<comment type="catalytic activity">
    <reaction evidence="4">
        <text>N-terminal L-lysyl-[protein] + L-leucyl-tRNA(Leu) = N-terminal L-leucyl-L-lysyl-[protein] + tRNA(Leu) + H(+)</text>
        <dbReference type="Rhea" id="RHEA:12340"/>
        <dbReference type="Rhea" id="RHEA-COMP:9613"/>
        <dbReference type="Rhea" id="RHEA-COMP:9622"/>
        <dbReference type="Rhea" id="RHEA-COMP:12670"/>
        <dbReference type="Rhea" id="RHEA-COMP:12671"/>
        <dbReference type="ChEBI" id="CHEBI:15378"/>
        <dbReference type="ChEBI" id="CHEBI:65249"/>
        <dbReference type="ChEBI" id="CHEBI:78442"/>
        <dbReference type="ChEBI" id="CHEBI:78494"/>
        <dbReference type="ChEBI" id="CHEBI:133043"/>
        <dbReference type="EC" id="2.3.2.6"/>
    </reaction>
</comment>
<comment type="catalytic activity">
    <reaction evidence="4">
        <text>L-phenylalanyl-tRNA(Phe) + an N-terminal L-alpha-aminoacyl-[protein] = an N-terminal L-phenylalanyl-L-alpha-aminoacyl-[protein] + tRNA(Phe)</text>
        <dbReference type="Rhea" id="RHEA:43632"/>
        <dbReference type="Rhea" id="RHEA-COMP:9668"/>
        <dbReference type="Rhea" id="RHEA-COMP:9699"/>
        <dbReference type="Rhea" id="RHEA-COMP:10636"/>
        <dbReference type="Rhea" id="RHEA-COMP:10637"/>
        <dbReference type="ChEBI" id="CHEBI:78442"/>
        <dbReference type="ChEBI" id="CHEBI:78531"/>
        <dbReference type="ChEBI" id="CHEBI:78597"/>
        <dbReference type="ChEBI" id="CHEBI:83561"/>
        <dbReference type="EC" id="2.3.2.6"/>
    </reaction>
</comment>
<evidence type="ECO:0000256" key="1">
    <source>
        <dbReference type="ARBA" id="ARBA00022490"/>
    </source>
</evidence>
<comment type="catalytic activity">
    <reaction evidence="4">
        <text>N-terminal L-arginyl-[protein] + L-leucyl-tRNA(Leu) = N-terminal L-leucyl-L-arginyl-[protein] + tRNA(Leu) + H(+)</text>
        <dbReference type="Rhea" id="RHEA:50416"/>
        <dbReference type="Rhea" id="RHEA-COMP:9613"/>
        <dbReference type="Rhea" id="RHEA-COMP:9622"/>
        <dbReference type="Rhea" id="RHEA-COMP:12672"/>
        <dbReference type="Rhea" id="RHEA-COMP:12673"/>
        <dbReference type="ChEBI" id="CHEBI:15378"/>
        <dbReference type="ChEBI" id="CHEBI:64719"/>
        <dbReference type="ChEBI" id="CHEBI:78442"/>
        <dbReference type="ChEBI" id="CHEBI:78494"/>
        <dbReference type="ChEBI" id="CHEBI:133044"/>
        <dbReference type="EC" id="2.3.2.6"/>
    </reaction>
</comment>
<keyword evidence="3 4" id="KW-0012">Acyltransferase</keyword>
<dbReference type="SUPFAM" id="SSF55729">
    <property type="entry name" value="Acyl-CoA N-acyltransferases (Nat)"/>
    <property type="match status" value="1"/>
</dbReference>
<comment type="caution">
    <text evidence="5">The sequence shown here is derived from an EMBL/GenBank/DDBJ whole genome shotgun (WGS) entry which is preliminary data.</text>
</comment>
<dbReference type="GO" id="GO:0008914">
    <property type="term" value="F:leucyl-tRNA--protein transferase activity"/>
    <property type="evidence" value="ECO:0007669"/>
    <property type="project" value="UniProtKB-EC"/>
</dbReference>
<sequence>MLTLTQLNEELTFPECHTAIVEPNGLLAFGGDLSCARLKLAYANGIFPWFSQGEPILWWSPDPRGIIRIDHYKASKSLRKFSRNCGLKISVNLAFNQVIDACASIPRNDSGTWITDEMIQAYKNLHLEGHAHSIEIWDEDQLVGGLYGVVSGKVFCGESMFHKVANSSKLAFWHLIEIVKSSGATFIDCQMQNPHLASLGCIEVSREYFLEQLAIQQQSTFANHLWQPRYLQALK</sequence>
<dbReference type="RefSeq" id="WP_235314155.1">
    <property type="nucleotide sequence ID" value="NZ_JAKGAS010000014.1"/>
</dbReference>
<dbReference type="InterPro" id="IPR042203">
    <property type="entry name" value="Leu/Phe-tRNA_Trfase_C"/>
</dbReference>
<evidence type="ECO:0000313" key="6">
    <source>
        <dbReference type="Proteomes" id="UP001521137"/>
    </source>
</evidence>
<evidence type="ECO:0000256" key="4">
    <source>
        <dbReference type="HAMAP-Rule" id="MF_00688"/>
    </source>
</evidence>
<proteinExistence type="inferred from homology"/>
<dbReference type="NCBIfam" id="TIGR00667">
    <property type="entry name" value="aat"/>
    <property type="match status" value="1"/>
</dbReference>
<dbReference type="PANTHER" id="PTHR30098">
    <property type="entry name" value="LEUCYL/PHENYLALANYL-TRNA--PROTEIN TRANSFERASE"/>
    <property type="match status" value="1"/>
</dbReference>
<dbReference type="Pfam" id="PF03588">
    <property type="entry name" value="Leu_Phe_trans"/>
    <property type="match status" value="1"/>
</dbReference>
<dbReference type="EC" id="2.3.2.6" evidence="4"/>
<dbReference type="EMBL" id="JAKGAS010000014">
    <property type="protein sequence ID" value="MCF2950054.1"/>
    <property type="molecule type" value="Genomic_DNA"/>
</dbReference>
<dbReference type="InterPro" id="IPR004616">
    <property type="entry name" value="Leu/Phe-tRNA_Trfase"/>
</dbReference>
<dbReference type="HAMAP" id="MF_00688">
    <property type="entry name" value="Leu_Phe_trans"/>
    <property type="match status" value="1"/>
</dbReference>
<dbReference type="Gene3D" id="3.30.70.3550">
    <property type="entry name" value="Leucyl/phenylalanyl-tRNA-protein transferase, N-terminal domain"/>
    <property type="match status" value="1"/>
</dbReference>